<evidence type="ECO:0000313" key="8">
    <source>
        <dbReference type="Proteomes" id="UP000004816"/>
    </source>
</evidence>
<feature type="transmembrane region" description="Helical" evidence="5">
    <location>
        <begin position="22"/>
        <end position="43"/>
    </location>
</feature>
<dbReference type="RefSeq" id="WP_021029963.1">
    <property type="nucleotide sequence ID" value="NZ_KI391953.1"/>
</dbReference>
<feature type="transmembrane region" description="Helical" evidence="5">
    <location>
        <begin position="585"/>
        <end position="607"/>
    </location>
</feature>
<proteinExistence type="predicted"/>
<evidence type="ECO:0000256" key="5">
    <source>
        <dbReference type="SAM" id="Phobius"/>
    </source>
</evidence>
<dbReference type="InterPro" id="IPR023908">
    <property type="entry name" value="xxxLxxG_rpt"/>
</dbReference>
<evidence type="ECO:0000256" key="1">
    <source>
        <dbReference type="ARBA" id="ARBA00004141"/>
    </source>
</evidence>
<keyword evidence="4 5" id="KW-0472">Membrane</keyword>
<dbReference type="GO" id="GO:0016020">
    <property type="term" value="C:membrane"/>
    <property type="evidence" value="ECO:0007669"/>
    <property type="project" value="UniProtKB-SubCell"/>
</dbReference>
<accession>U1N9B6</accession>
<name>U1N9B6_SEGRC</name>
<evidence type="ECO:0000256" key="2">
    <source>
        <dbReference type="ARBA" id="ARBA00022692"/>
    </source>
</evidence>
<dbReference type="eggNOG" id="COG1511">
    <property type="taxonomic scope" value="Bacteria"/>
</dbReference>
<comment type="subcellular location">
    <subcellularLocation>
        <location evidence="1">Membrane</location>
        <topology evidence="1">Multi-pass membrane protein</topology>
    </subcellularLocation>
</comment>
<dbReference type="NCBIfam" id="TIGR03057">
    <property type="entry name" value="xxxLxxG_by_4"/>
    <property type="match status" value="1"/>
</dbReference>
<reference evidence="7 8" key="1">
    <citation type="journal article" date="2011" name="Stand. Genomic Sci.">
        <title>High quality draft genome sequence of Segniliparus rugosus CDC 945(T)= (ATCC BAA-974(T)).</title>
        <authorList>
            <person name="Earl A.M."/>
            <person name="Desjardins C.A."/>
            <person name="Fitzgerald M.G."/>
            <person name="Arachchi H.M."/>
            <person name="Zeng Q."/>
            <person name="Mehta T."/>
            <person name="Griggs A."/>
            <person name="Birren B.W."/>
            <person name="Toney N.C."/>
            <person name="Carr J."/>
            <person name="Posey J."/>
            <person name="Butler W.R."/>
        </authorList>
    </citation>
    <scope>NUCLEOTIDE SEQUENCE [LARGE SCALE GENOMIC DNA]</scope>
    <source>
        <strain evidence="8">ATCC BAA-974 / DSM 45345 / CCUG 50838 / CIP 108380 / JCM 13579 / CDC 945</strain>
    </source>
</reference>
<evidence type="ECO:0000256" key="3">
    <source>
        <dbReference type="ARBA" id="ARBA00022989"/>
    </source>
</evidence>
<dbReference type="InterPro" id="IPR017500">
    <property type="entry name" value="Phage_infect_YhgE_N"/>
</dbReference>
<dbReference type="Pfam" id="PF12698">
    <property type="entry name" value="ABC2_membrane_3"/>
    <property type="match status" value="2"/>
</dbReference>
<dbReference type="InterPro" id="IPR051328">
    <property type="entry name" value="T7SS_ABC-Transporter"/>
</dbReference>
<gene>
    <name evidence="7" type="ORF">HMPREF9336_04084</name>
</gene>
<keyword evidence="8" id="KW-1185">Reference proteome</keyword>
<feature type="transmembrane region" description="Helical" evidence="5">
    <location>
        <begin position="500"/>
        <end position="524"/>
    </location>
</feature>
<feature type="transmembrane region" description="Helical" evidence="5">
    <location>
        <begin position="423"/>
        <end position="448"/>
    </location>
</feature>
<dbReference type="Proteomes" id="UP000004816">
    <property type="component" value="Unassembled WGS sequence"/>
</dbReference>
<dbReference type="SUPFAM" id="SSF58104">
    <property type="entry name" value="Methyl-accepting chemotaxis protein (MCP) signaling domain"/>
    <property type="match status" value="1"/>
</dbReference>
<keyword evidence="3 5" id="KW-1133">Transmembrane helix</keyword>
<sequence length="625" mass="65825">MIAGLAFGSEIKRFGGSRITRAALVVLVLLPLCYSALYMWAYWNPFGQLNHLPVALVNADRGAEMNGQRVNVGAQVTKSLDDDRSLDWHVVDEAAAEAGIQSGKYYFMVELPENFSEAIASPVTGSPERAQLKVVYNDANSFISSTVGKGAMNQVVAAVSTRISGQAVNEMLSQMLMAGGGVRQAADGATLLADGADQLAAGNRELAEGTQQLASKVTQATDPLLQVATALSQLRSDPKQFQQGADALAAAADKLEADAAAQDAVAKGLGSAVEKLSDSSDPEAREVASQLAELRGQLAAHQYTPEIRAQARTAKDAAVAFQSAFGAPGSPLGQALDHVAGQQAQIAAKLAEVRGGVTKLNDGAHQLADGSARLAAGNRELATKLQEGANNVPQWSDEQRQAIADTISAPVQLDSTHHNAAPYFGVGMSPFFISLSLFFGTLMLWMVFRALSNRAIAAEALPIRVVLSSYLPVAALASCQAAVVFLVVNLALGLHPAHPAGMLGFMVLASCVFVALVQAINAFFGATIGKVLAMMLLMVQLVSSGGLYPVETTAKPFQVLHAFDPMSYSVTGLRELVSGGIEYRLWQSIAVLALVGIGSLVVSMLAARRDRMWTLTRLIPQIKTG</sequence>
<comment type="caution">
    <text evidence="7">The sequence shown here is derived from an EMBL/GenBank/DDBJ whole genome shotgun (WGS) entry which is preliminary data.</text>
</comment>
<evidence type="ECO:0000256" key="4">
    <source>
        <dbReference type="ARBA" id="ARBA00023136"/>
    </source>
</evidence>
<dbReference type="PANTHER" id="PTHR43077">
    <property type="entry name" value="TRANSPORT PERMEASE YVFS-RELATED"/>
    <property type="match status" value="1"/>
</dbReference>
<dbReference type="GO" id="GO:0140359">
    <property type="term" value="F:ABC-type transporter activity"/>
    <property type="evidence" value="ECO:0007669"/>
    <property type="project" value="InterPro"/>
</dbReference>
<feature type="transmembrane region" description="Helical" evidence="5">
    <location>
        <begin position="531"/>
        <end position="550"/>
    </location>
</feature>
<dbReference type="HOGENOM" id="CLU_004534_1_1_11"/>
<feature type="domain" description="ABC-2 type transporter transmembrane" evidence="6">
    <location>
        <begin position="385"/>
        <end position="604"/>
    </location>
</feature>
<dbReference type="PANTHER" id="PTHR43077:SF5">
    <property type="entry name" value="PHAGE INFECTION PROTEIN"/>
    <property type="match status" value="1"/>
</dbReference>
<dbReference type="InterPro" id="IPR013525">
    <property type="entry name" value="ABC2_TM"/>
</dbReference>
<keyword evidence="2 5" id="KW-0812">Transmembrane</keyword>
<organism evidence="7 8">
    <name type="scientific">Segniliparus rugosus (strain ATCC BAA-974 / DSM 45345 / CCUG 50838 / CIP 108380 / JCM 13579 / CDC 945)</name>
    <dbReference type="NCBI Taxonomy" id="679197"/>
    <lineage>
        <taxon>Bacteria</taxon>
        <taxon>Bacillati</taxon>
        <taxon>Actinomycetota</taxon>
        <taxon>Actinomycetes</taxon>
        <taxon>Mycobacteriales</taxon>
        <taxon>Segniliparaceae</taxon>
        <taxon>Segniliparus</taxon>
    </lineage>
</organism>
<feature type="domain" description="ABC-2 type transporter transmembrane" evidence="6">
    <location>
        <begin position="24"/>
        <end position="164"/>
    </location>
</feature>
<dbReference type="STRING" id="679197.HMPREF9336_04084"/>
<evidence type="ECO:0000313" key="7">
    <source>
        <dbReference type="EMBL" id="ERG69388.1"/>
    </source>
</evidence>
<feature type="transmembrane region" description="Helical" evidence="5">
    <location>
        <begin position="469"/>
        <end position="494"/>
    </location>
</feature>
<dbReference type="Gene3D" id="3.40.1710.10">
    <property type="entry name" value="abc type-2 transporter like domain"/>
    <property type="match status" value="1"/>
</dbReference>
<dbReference type="NCBIfam" id="TIGR03062">
    <property type="entry name" value="pip_yhgE_Cterm"/>
    <property type="match status" value="1"/>
</dbReference>
<dbReference type="OrthoDB" id="9811483at2"/>
<dbReference type="InterPro" id="IPR017501">
    <property type="entry name" value="Phage_infect_YhgE_C"/>
</dbReference>
<dbReference type="EMBL" id="ACZI02000001">
    <property type="protein sequence ID" value="ERG69388.1"/>
    <property type="molecule type" value="Genomic_DNA"/>
</dbReference>
<dbReference type="AlphaFoldDB" id="U1N9B6"/>
<protein>
    <submittedName>
        <fullName evidence="7">YhgE/Pip domain-containing protein</fullName>
    </submittedName>
</protein>
<evidence type="ECO:0000259" key="6">
    <source>
        <dbReference type="Pfam" id="PF12698"/>
    </source>
</evidence>
<dbReference type="NCBIfam" id="TIGR03061">
    <property type="entry name" value="pip_yhgE_Nterm"/>
    <property type="match status" value="1"/>
</dbReference>